<keyword evidence="1" id="KW-0472">Membrane</keyword>
<keyword evidence="3" id="KW-1185">Reference proteome</keyword>
<proteinExistence type="predicted"/>
<protein>
    <submittedName>
        <fullName evidence="2">Uncharacterized protein</fullName>
    </submittedName>
</protein>
<feature type="transmembrane region" description="Helical" evidence="1">
    <location>
        <begin position="6"/>
        <end position="32"/>
    </location>
</feature>
<dbReference type="EMBL" id="AP025698">
    <property type="protein sequence ID" value="BDH80134.1"/>
    <property type="molecule type" value="Genomic_DNA"/>
</dbReference>
<accession>A0ABM7YFK8</accession>
<evidence type="ECO:0000313" key="3">
    <source>
        <dbReference type="Proteomes" id="UP000831817"/>
    </source>
</evidence>
<dbReference type="Proteomes" id="UP000831817">
    <property type="component" value="Chromosome"/>
</dbReference>
<gene>
    <name evidence="2" type="ORF">MTTB_15130</name>
</gene>
<evidence type="ECO:0000256" key="1">
    <source>
        <dbReference type="SAM" id="Phobius"/>
    </source>
</evidence>
<sequence>MEDKGFIYTLDAIIALTILLIVTASLTHFLTLEHYPPSEYRNYHARDIIDLMASYDTGNGTVLERISHELNSHQNREEAIREANRIASEFLNSKFPNIKYNLTAYNGIESVTIASNAEMSKADNINSAIRNYNNYTFQLYVW</sequence>
<dbReference type="GeneID" id="71966045"/>
<dbReference type="RefSeq" id="WP_248564430.1">
    <property type="nucleotide sequence ID" value="NZ_AP025698.1"/>
</dbReference>
<keyword evidence="1" id="KW-1133">Transmembrane helix</keyword>
<reference evidence="2 3" key="1">
    <citation type="submission" date="2022-04" db="EMBL/GenBank/DDBJ databases">
        <title>Complete genome of Methanothermobacter tenebrarum strain RMAS.</title>
        <authorList>
            <person name="Nakamura K."/>
            <person name="Oshima K."/>
            <person name="Hattori M."/>
            <person name="Kamagata Y."/>
            <person name="Takamizawa K."/>
        </authorList>
    </citation>
    <scope>NUCLEOTIDE SEQUENCE [LARGE SCALE GENOMIC DNA]</scope>
    <source>
        <strain evidence="2 3">RMAS</strain>
    </source>
</reference>
<name>A0ABM7YFK8_9EURY</name>
<keyword evidence="1" id="KW-0812">Transmembrane</keyword>
<organism evidence="2 3">
    <name type="scientific">Methanothermobacter tenebrarum</name>
    <dbReference type="NCBI Taxonomy" id="680118"/>
    <lineage>
        <taxon>Archaea</taxon>
        <taxon>Methanobacteriati</taxon>
        <taxon>Methanobacteriota</taxon>
        <taxon>Methanomada group</taxon>
        <taxon>Methanobacteria</taxon>
        <taxon>Methanobacteriales</taxon>
        <taxon>Methanobacteriaceae</taxon>
        <taxon>Methanothermobacter</taxon>
    </lineage>
</organism>
<evidence type="ECO:0000313" key="2">
    <source>
        <dbReference type="EMBL" id="BDH80134.1"/>
    </source>
</evidence>